<dbReference type="EMBL" id="SIRE01000006">
    <property type="protein sequence ID" value="TBL79727.1"/>
    <property type="molecule type" value="Genomic_DNA"/>
</dbReference>
<dbReference type="Gene3D" id="3.40.50.1240">
    <property type="entry name" value="Phosphoglycerate mutase-like"/>
    <property type="match status" value="1"/>
</dbReference>
<dbReference type="GO" id="GO:0043456">
    <property type="term" value="P:regulation of pentose-phosphate shunt"/>
    <property type="evidence" value="ECO:0007669"/>
    <property type="project" value="TreeGrafter"/>
</dbReference>
<accession>A0A4Q9DS79</accession>
<feature type="binding site" evidence="3">
    <location>
        <position position="58"/>
    </location>
    <ligand>
        <name>substrate</name>
    </ligand>
</feature>
<evidence type="ECO:0000256" key="1">
    <source>
        <dbReference type="ARBA" id="ARBA00022801"/>
    </source>
</evidence>
<dbReference type="CDD" id="cd07067">
    <property type="entry name" value="HP_PGM_like"/>
    <property type="match status" value="1"/>
</dbReference>
<name>A0A4Q9DS79_9BACL</name>
<dbReference type="Proteomes" id="UP000293142">
    <property type="component" value="Unassembled WGS sequence"/>
</dbReference>
<dbReference type="GO" id="GO:0005829">
    <property type="term" value="C:cytosol"/>
    <property type="evidence" value="ECO:0007669"/>
    <property type="project" value="TreeGrafter"/>
</dbReference>
<dbReference type="InterPro" id="IPR013078">
    <property type="entry name" value="His_Pase_superF_clade-1"/>
</dbReference>
<dbReference type="InterPro" id="IPR051695">
    <property type="entry name" value="Phosphoglycerate_Mutase"/>
</dbReference>
<sequence length="195" mass="21534">MTTIGIIRHGTTEWNLQGRMQGQLDTPLAEVGIIQAKLLAKRLKTESWHGVITSDLMRAKATGHIIADELGIPMLAYDPGIRERGFGQLEGTTEEERVERFGAGWRERELELGMESDESLLSRGLAVLEDAAAAYPGQRILIISHGGIIVPMLKKLTNDPIERHLKNTSLSILSRAETGWNCELLNCTAHLDELG</sequence>
<feature type="active site" description="Proton donor/acceptor" evidence="2">
    <location>
        <position position="83"/>
    </location>
</feature>
<keyword evidence="1" id="KW-0378">Hydrolase</keyword>
<feature type="binding site" evidence="3">
    <location>
        <begin position="8"/>
        <end position="15"/>
    </location>
    <ligand>
        <name>substrate</name>
    </ligand>
</feature>
<keyword evidence="5" id="KW-1185">Reference proteome</keyword>
<organism evidence="4 5">
    <name type="scientific">Paenibacillus thalictri</name>
    <dbReference type="NCBI Taxonomy" id="2527873"/>
    <lineage>
        <taxon>Bacteria</taxon>
        <taxon>Bacillati</taxon>
        <taxon>Bacillota</taxon>
        <taxon>Bacilli</taxon>
        <taxon>Bacillales</taxon>
        <taxon>Paenibacillaceae</taxon>
        <taxon>Paenibacillus</taxon>
    </lineage>
</organism>
<dbReference type="SMART" id="SM00855">
    <property type="entry name" value="PGAM"/>
    <property type="match status" value="1"/>
</dbReference>
<evidence type="ECO:0000313" key="5">
    <source>
        <dbReference type="Proteomes" id="UP000293142"/>
    </source>
</evidence>
<dbReference type="GO" id="GO:0004331">
    <property type="term" value="F:fructose-2,6-bisphosphate 2-phosphatase activity"/>
    <property type="evidence" value="ECO:0007669"/>
    <property type="project" value="TreeGrafter"/>
</dbReference>
<comment type="caution">
    <text evidence="4">The sequence shown here is derived from an EMBL/GenBank/DDBJ whole genome shotgun (WGS) entry which is preliminary data.</text>
</comment>
<evidence type="ECO:0000256" key="2">
    <source>
        <dbReference type="PIRSR" id="PIRSR613078-1"/>
    </source>
</evidence>
<proteinExistence type="predicted"/>
<dbReference type="GO" id="GO:0045820">
    <property type="term" value="P:negative regulation of glycolytic process"/>
    <property type="evidence" value="ECO:0007669"/>
    <property type="project" value="TreeGrafter"/>
</dbReference>
<dbReference type="InterPro" id="IPR029033">
    <property type="entry name" value="His_PPase_superfam"/>
</dbReference>
<dbReference type="PANTHER" id="PTHR46517:SF1">
    <property type="entry name" value="FRUCTOSE-2,6-BISPHOSPHATASE TIGAR"/>
    <property type="match status" value="1"/>
</dbReference>
<evidence type="ECO:0000313" key="4">
    <source>
        <dbReference type="EMBL" id="TBL79727.1"/>
    </source>
</evidence>
<evidence type="ECO:0000256" key="3">
    <source>
        <dbReference type="PIRSR" id="PIRSR613078-2"/>
    </source>
</evidence>
<dbReference type="SUPFAM" id="SSF53254">
    <property type="entry name" value="Phosphoglycerate mutase-like"/>
    <property type="match status" value="1"/>
</dbReference>
<dbReference type="OrthoDB" id="9782128at2"/>
<protein>
    <submittedName>
        <fullName evidence="4">Histidine phosphatase family protein</fullName>
    </submittedName>
</protein>
<gene>
    <name evidence="4" type="ORF">EYB31_08940</name>
</gene>
<dbReference type="RefSeq" id="WP_131012971.1">
    <property type="nucleotide sequence ID" value="NZ_SIRE01000006.1"/>
</dbReference>
<dbReference type="AlphaFoldDB" id="A0A4Q9DS79"/>
<feature type="active site" description="Tele-phosphohistidine intermediate" evidence="2">
    <location>
        <position position="9"/>
    </location>
</feature>
<dbReference type="PANTHER" id="PTHR46517">
    <property type="entry name" value="FRUCTOSE-2,6-BISPHOSPHATASE TIGAR"/>
    <property type="match status" value="1"/>
</dbReference>
<reference evidence="4 5" key="1">
    <citation type="submission" date="2019-02" db="EMBL/GenBank/DDBJ databases">
        <title>Paenibacillus sp. nov., isolated from surface-sterilized tissue of Thalictrum simplex L.</title>
        <authorList>
            <person name="Tuo L."/>
        </authorList>
    </citation>
    <scope>NUCLEOTIDE SEQUENCE [LARGE SCALE GENOMIC DNA]</scope>
    <source>
        <strain evidence="4 5">N2SHLJ1</strain>
    </source>
</reference>
<dbReference type="Pfam" id="PF00300">
    <property type="entry name" value="His_Phos_1"/>
    <property type="match status" value="1"/>
</dbReference>